<proteinExistence type="predicted"/>
<dbReference type="Proteomes" id="UP001066276">
    <property type="component" value="Chromosome 3_1"/>
</dbReference>
<comment type="caution">
    <text evidence="1">The sequence shown here is derived from an EMBL/GenBank/DDBJ whole genome shotgun (WGS) entry which is preliminary data.</text>
</comment>
<reference evidence="1" key="1">
    <citation type="journal article" date="2022" name="bioRxiv">
        <title>Sequencing and chromosome-scale assembly of the giantPleurodeles waltlgenome.</title>
        <authorList>
            <person name="Brown T."/>
            <person name="Elewa A."/>
            <person name="Iarovenko S."/>
            <person name="Subramanian E."/>
            <person name="Araus A.J."/>
            <person name="Petzold A."/>
            <person name="Susuki M."/>
            <person name="Suzuki K.-i.T."/>
            <person name="Hayashi T."/>
            <person name="Toyoda A."/>
            <person name="Oliveira C."/>
            <person name="Osipova E."/>
            <person name="Leigh N.D."/>
            <person name="Simon A."/>
            <person name="Yun M.H."/>
        </authorList>
    </citation>
    <scope>NUCLEOTIDE SEQUENCE</scope>
    <source>
        <strain evidence="1">20211129_DDA</strain>
        <tissue evidence="1">Liver</tissue>
    </source>
</reference>
<name>A0AAV7UHI0_PLEWA</name>
<accession>A0AAV7UHI0</accession>
<keyword evidence="2" id="KW-1185">Reference proteome</keyword>
<gene>
    <name evidence="1" type="ORF">NDU88_004940</name>
</gene>
<dbReference type="EMBL" id="JANPWB010000005">
    <property type="protein sequence ID" value="KAJ1188176.1"/>
    <property type="molecule type" value="Genomic_DNA"/>
</dbReference>
<evidence type="ECO:0000313" key="1">
    <source>
        <dbReference type="EMBL" id="KAJ1188176.1"/>
    </source>
</evidence>
<dbReference type="AlphaFoldDB" id="A0AAV7UHI0"/>
<organism evidence="1 2">
    <name type="scientific">Pleurodeles waltl</name>
    <name type="common">Iberian ribbed newt</name>
    <dbReference type="NCBI Taxonomy" id="8319"/>
    <lineage>
        <taxon>Eukaryota</taxon>
        <taxon>Metazoa</taxon>
        <taxon>Chordata</taxon>
        <taxon>Craniata</taxon>
        <taxon>Vertebrata</taxon>
        <taxon>Euteleostomi</taxon>
        <taxon>Amphibia</taxon>
        <taxon>Batrachia</taxon>
        <taxon>Caudata</taxon>
        <taxon>Salamandroidea</taxon>
        <taxon>Salamandridae</taxon>
        <taxon>Pleurodelinae</taxon>
        <taxon>Pleurodeles</taxon>
    </lineage>
</organism>
<protein>
    <submittedName>
        <fullName evidence="1">Uncharacterized protein</fullName>
    </submittedName>
</protein>
<sequence>MWGCPGRRGWGLCSCRSLDLGRPILLATRGGAVAWAWPSPTQQASRHNWRRREAAGGRSRDPWLSVAAHWREEEWAWRLGR</sequence>
<evidence type="ECO:0000313" key="2">
    <source>
        <dbReference type="Proteomes" id="UP001066276"/>
    </source>
</evidence>